<dbReference type="Proteomes" id="UP000305401">
    <property type="component" value="Unassembled WGS sequence"/>
</dbReference>
<proteinExistence type="predicted"/>
<comment type="caution">
    <text evidence="1">The sequence shown here is derived from an EMBL/GenBank/DDBJ whole genome shotgun (WGS) entry which is preliminary data.</text>
</comment>
<dbReference type="EMBL" id="SSTG01000080">
    <property type="protein sequence ID" value="THG49462.1"/>
    <property type="molecule type" value="Genomic_DNA"/>
</dbReference>
<evidence type="ECO:0000313" key="1">
    <source>
        <dbReference type="EMBL" id="THG49462.1"/>
    </source>
</evidence>
<evidence type="ECO:0000313" key="2">
    <source>
        <dbReference type="Proteomes" id="UP000305401"/>
    </source>
</evidence>
<sequence length="194" mass="22995">MARRIKERKLKNPTITIIGEGATERYYFTHLKRLRGYNYVCKPRNFTEQTFDEMQKQIERVLADNGIAVCVFDADVTRTRPAEKAKFEDMKRKYADNPAVILCDSMPSIEFWFLLHYLNTNRYFATSDDVIDVLHRYMPNFSKHQSFLSKEAWVSELLNDDKMRQAAIRAEEFREGESYTNLHILFNELDSRKS</sequence>
<keyword evidence="2" id="KW-1185">Reference proteome</keyword>
<protein>
    <submittedName>
        <fullName evidence="1">RloB domain-containing protein</fullName>
    </submittedName>
</protein>
<gene>
    <name evidence="1" type="ORF">E5990_07045</name>
</gene>
<reference evidence="1" key="1">
    <citation type="submission" date="2019-04" db="EMBL/GenBank/DDBJ databases">
        <title>Microbes associate with the intestines of laboratory mice.</title>
        <authorList>
            <person name="Navarre W."/>
            <person name="Wong E."/>
            <person name="Huang K.C."/>
            <person name="Tropini C."/>
            <person name="Ng K."/>
            <person name="Yu B."/>
        </authorList>
    </citation>
    <scope>NUCLEOTIDE SEQUENCE</scope>
    <source>
        <strain evidence="1">NM86_A22</strain>
    </source>
</reference>
<accession>A0AC61S527</accession>
<organism evidence="1 2">
    <name type="scientific">Muribaculum caecicola</name>
    <dbReference type="NCBI Taxonomy" id="3038144"/>
    <lineage>
        <taxon>Bacteria</taxon>
        <taxon>Pseudomonadati</taxon>
        <taxon>Bacteroidota</taxon>
        <taxon>Bacteroidia</taxon>
        <taxon>Bacteroidales</taxon>
        <taxon>Muribaculaceae</taxon>
        <taxon>Muribaculum</taxon>
    </lineage>
</organism>
<name>A0AC61S527_9BACT</name>